<evidence type="ECO:0000259" key="1">
    <source>
        <dbReference type="Pfam" id="PF00557"/>
    </source>
</evidence>
<protein>
    <submittedName>
        <fullName evidence="2">Aminopeptidase P family protein</fullName>
    </submittedName>
</protein>
<keyword evidence="2" id="KW-0031">Aminopeptidase</keyword>
<organism evidence="2 3">
    <name type="scientific">Thermogemmata fonticola</name>
    <dbReference type="NCBI Taxonomy" id="2755323"/>
    <lineage>
        <taxon>Bacteria</taxon>
        <taxon>Pseudomonadati</taxon>
        <taxon>Planctomycetota</taxon>
        <taxon>Planctomycetia</taxon>
        <taxon>Gemmatales</taxon>
        <taxon>Gemmataceae</taxon>
        <taxon>Thermogemmata</taxon>
    </lineage>
</organism>
<dbReference type="Proteomes" id="UP000542342">
    <property type="component" value="Unassembled WGS sequence"/>
</dbReference>
<dbReference type="EMBL" id="JACEFB010000001">
    <property type="protein sequence ID" value="MBA2225111.1"/>
    <property type="molecule type" value="Genomic_DNA"/>
</dbReference>
<dbReference type="SUPFAM" id="SSF55920">
    <property type="entry name" value="Creatinase/aminopeptidase"/>
    <property type="match status" value="1"/>
</dbReference>
<evidence type="ECO:0000313" key="2">
    <source>
        <dbReference type="EMBL" id="MBA2225111.1"/>
    </source>
</evidence>
<sequence length="359" mass="40223">MLTPEGCRRRRERLVNHLGWKTPVVLADPIHLRYLAGFHVEAIHQHADFGAILVLFPNGDGRLYYDSRLPGASAQVEQHEALVWYDGQSPGRGPRRLIFEPILNQYGGRIHDALTDPQAREIHTAISQLRRAKDEDELEMIRRCLRATEAGHAWARQHLQAGMTELEVYSGVTQAVYQFLGHWAVVYGDFVAAKGKKRGGPPTNYRLQRGDTFILDYSVVLGGYRSDCTNTLCVGSVPPRQQELYEACLEAIRAGESALRPGATGQHVYHAVRDAFRRRGLEAFFTTHAGHGLGLMHPEPPFFVPHSTEVLQVGDVVTLEPGLYCDDCGMRFEHVYRITETGCERLSEHTLALACTSSQ</sequence>
<dbReference type="Gene3D" id="3.90.230.10">
    <property type="entry name" value="Creatinase/methionine aminopeptidase superfamily"/>
    <property type="match status" value="1"/>
</dbReference>
<proteinExistence type="predicted"/>
<keyword evidence="2" id="KW-0378">Hydrolase</keyword>
<dbReference type="RefSeq" id="WP_194536506.1">
    <property type="nucleotide sequence ID" value="NZ_JACEFB010000001.1"/>
</dbReference>
<gene>
    <name evidence="2" type="ORF">H0921_02930</name>
</gene>
<dbReference type="AlphaFoldDB" id="A0A7V9AAH3"/>
<dbReference type="InterPro" id="IPR000994">
    <property type="entry name" value="Pept_M24"/>
</dbReference>
<accession>A0A7V9AAH3</accession>
<dbReference type="CDD" id="cd01066">
    <property type="entry name" value="APP_MetAP"/>
    <property type="match status" value="1"/>
</dbReference>
<evidence type="ECO:0000313" key="3">
    <source>
        <dbReference type="Proteomes" id="UP000542342"/>
    </source>
</evidence>
<dbReference type="Pfam" id="PF00557">
    <property type="entry name" value="Peptidase_M24"/>
    <property type="match status" value="1"/>
</dbReference>
<keyword evidence="3" id="KW-1185">Reference proteome</keyword>
<dbReference type="PANTHER" id="PTHR46112:SF2">
    <property type="entry name" value="XAA-PRO AMINOPEPTIDASE P-RELATED"/>
    <property type="match status" value="1"/>
</dbReference>
<feature type="domain" description="Peptidase M24" evidence="1">
    <location>
        <begin position="139"/>
        <end position="340"/>
    </location>
</feature>
<comment type="caution">
    <text evidence="2">The sequence shown here is derived from an EMBL/GenBank/DDBJ whole genome shotgun (WGS) entry which is preliminary data.</text>
</comment>
<reference evidence="2 3" key="1">
    <citation type="submission" date="2020-07" db="EMBL/GenBank/DDBJ databases">
        <title>Thermogemmata thermophila gen. nov., sp. nov., a novel moderate thermophilic planctomycete from a Kamchatka hot spring.</title>
        <authorList>
            <person name="Elcheninov A.G."/>
            <person name="Podosokorskaya O.A."/>
            <person name="Kovaleva O.L."/>
            <person name="Novikov A."/>
            <person name="Bonch-Osmolovskaya E.A."/>
            <person name="Toshchakov S.V."/>
            <person name="Kublanov I.V."/>
        </authorList>
    </citation>
    <scope>NUCLEOTIDE SEQUENCE [LARGE SCALE GENOMIC DNA]</scope>
    <source>
        <strain evidence="2 3">2918</strain>
    </source>
</reference>
<dbReference type="PANTHER" id="PTHR46112">
    <property type="entry name" value="AMINOPEPTIDASE"/>
    <property type="match status" value="1"/>
</dbReference>
<dbReference type="InterPro" id="IPR050659">
    <property type="entry name" value="Peptidase_M24B"/>
</dbReference>
<dbReference type="InterPro" id="IPR036005">
    <property type="entry name" value="Creatinase/aminopeptidase-like"/>
</dbReference>
<name>A0A7V9AAH3_9BACT</name>
<keyword evidence="2" id="KW-0645">Protease</keyword>
<dbReference type="GO" id="GO:0004177">
    <property type="term" value="F:aminopeptidase activity"/>
    <property type="evidence" value="ECO:0007669"/>
    <property type="project" value="UniProtKB-KW"/>
</dbReference>